<dbReference type="Proteomes" id="UP000230233">
    <property type="component" value="Chromosome V"/>
</dbReference>
<evidence type="ECO:0000313" key="3">
    <source>
        <dbReference type="Proteomes" id="UP000230233"/>
    </source>
</evidence>
<proteinExistence type="predicted"/>
<dbReference type="AlphaFoldDB" id="A0A2G5TMI8"/>
<evidence type="ECO:0000313" key="2">
    <source>
        <dbReference type="EMBL" id="PIC28468.1"/>
    </source>
</evidence>
<keyword evidence="3" id="KW-1185">Reference proteome</keyword>
<dbReference type="InterPro" id="IPR007883">
    <property type="entry name" value="DUF713"/>
</dbReference>
<evidence type="ECO:0000256" key="1">
    <source>
        <dbReference type="SAM" id="MobiDB-lite"/>
    </source>
</evidence>
<dbReference type="PANTHER" id="PTHR21566">
    <property type="entry name" value="CILIA- AND FLAGELLA-ASSOCIATED PROTEIN 251-LIKE-RELATED-RELATED"/>
    <property type="match status" value="1"/>
</dbReference>
<feature type="compositionally biased region" description="Polar residues" evidence="1">
    <location>
        <begin position="319"/>
        <end position="330"/>
    </location>
</feature>
<dbReference type="EMBL" id="PDUG01000005">
    <property type="protein sequence ID" value="PIC28468.1"/>
    <property type="molecule type" value="Genomic_DNA"/>
</dbReference>
<feature type="region of interest" description="Disordered" evidence="1">
    <location>
        <begin position="319"/>
        <end position="348"/>
    </location>
</feature>
<sequence>MKICTYFSKIHAEEDDFAKYIYQNLLSLLETLMGHKLGKSFFFFPDPPKVETLANDINSFLDLLNSSFQDNKWDEFWNKYEPTFDKILSLSRNQEIVDVLIERDDKFYCYFRDARNKENHTSLHQEPSSIVAFTRRQLMKIPLVAKLQKDRYDPSDTVSAINNDDEDFIIVGDDQKIDFMEEIGMDGNHGPKYTSIGDQSSEDAHNIDVGLENPSEDNITADDKEEDYYEIEVRLFLDEDEDEECLEYLKEIMSMRTVESVATKNEAPISFMDDSDEEAYGEEEEEKDMDQYLETKSANEEFEIPKEDDQDIVIESAEHSQPVSSATTDCLSDCLEPSPDSEKEEELNLAEQLKLQNQQFQRDLSVIQNYRRSVRMETEQLKVETQRCRKQPSRIL</sequence>
<comment type="caution">
    <text evidence="2">The sequence shown here is derived from an EMBL/GenBank/DDBJ whole genome shotgun (WGS) entry which is preliminary data.</text>
</comment>
<reference evidence="3" key="1">
    <citation type="submission" date="2017-10" db="EMBL/GenBank/DDBJ databases">
        <title>Rapid genome shrinkage in a self-fertile nematode reveals novel sperm competition proteins.</title>
        <authorList>
            <person name="Yin D."/>
            <person name="Schwarz E.M."/>
            <person name="Thomas C.G."/>
            <person name="Felde R.L."/>
            <person name="Korf I.F."/>
            <person name="Cutter A.D."/>
            <person name="Schartner C.M."/>
            <person name="Ralston E.J."/>
            <person name="Meyer B.J."/>
            <person name="Haag E.S."/>
        </authorList>
    </citation>
    <scope>NUCLEOTIDE SEQUENCE [LARGE SCALE GENOMIC DNA]</scope>
    <source>
        <strain evidence="3">JU1422</strain>
    </source>
</reference>
<organism evidence="2 3">
    <name type="scientific">Caenorhabditis nigoni</name>
    <dbReference type="NCBI Taxonomy" id="1611254"/>
    <lineage>
        <taxon>Eukaryota</taxon>
        <taxon>Metazoa</taxon>
        <taxon>Ecdysozoa</taxon>
        <taxon>Nematoda</taxon>
        <taxon>Chromadorea</taxon>
        <taxon>Rhabditida</taxon>
        <taxon>Rhabditina</taxon>
        <taxon>Rhabditomorpha</taxon>
        <taxon>Rhabditoidea</taxon>
        <taxon>Rhabditidae</taxon>
        <taxon>Peloderinae</taxon>
        <taxon>Caenorhabditis</taxon>
    </lineage>
</organism>
<protein>
    <submittedName>
        <fullName evidence="2">Uncharacterized protein</fullName>
    </submittedName>
</protein>
<name>A0A2G5TMI8_9PELO</name>
<gene>
    <name evidence="2" type="primary">Cnig_chr_V.g20371</name>
    <name evidence="2" type="ORF">B9Z55_020371</name>
</gene>
<accession>A0A2G5TMI8</accession>